<proteinExistence type="predicted"/>
<evidence type="ECO:0000313" key="2">
    <source>
        <dbReference type="Proteomes" id="UP001596250"/>
    </source>
</evidence>
<dbReference type="RefSeq" id="WP_379893700.1">
    <property type="nucleotide sequence ID" value="NZ_JBHSQV010000037.1"/>
</dbReference>
<protein>
    <submittedName>
        <fullName evidence="1">Uncharacterized protein</fullName>
    </submittedName>
</protein>
<name>A0ABW1IMR7_9BACL</name>
<comment type="caution">
    <text evidence="1">The sequence shown here is derived from an EMBL/GenBank/DDBJ whole genome shotgun (WGS) entry which is preliminary data.</text>
</comment>
<organism evidence="1 2">
    <name type="scientific">Marinicrinis lubricantis</name>
    <dbReference type="NCBI Taxonomy" id="2086470"/>
    <lineage>
        <taxon>Bacteria</taxon>
        <taxon>Bacillati</taxon>
        <taxon>Bacillota</taxon>
        <taxon>Bacilli</taxon>
        <taxon>Bacillales</taxon>
        <taxon>Paenibacillaceae</taxon>
    </lineage>
</organism>
<accession>A0ABW1IMR7</accession>
<keyword evidence="2" id="KW-1185">Reference proteome</keyword>
<gene>
    <name evidence="1" type="ORF">ACFPXP_07905</name>
</gene>
<dbReference type="EMBL" id="JBHSQV010000037">
    <property type="protein sequence ID" value="MFC5986359.1"/>
    <property type="molecule type" value="Genomic_DNA"/>
</dbReference>
<reference evidence="2" key="1">
    <citation type="journal article" date="2019" name="Int. J. Syst. Evol. Microbiol.">
        <title>The Global Catalogue of Microorganisms (GCM) 10K type strain sequencing project: providing services to taxonomists for standard genome sequencing and annotation.</title>
        <authorList>
            <consortium name="The Broad Institute Genomics Platform"/>
            <consortium name="The Broad Institute Genome Sequencing Center for Infectious Disease"/>
            <person name="Wu L."/>
            <person name="Ma J."/>
        </authorList>
    </citation>
    <scope>NUCLEOTIDE SEQUENCE [LARGE SCALE GENOMIC DNA]</scope>
    <source>
        <strain evidence="2">CCM 8749</strain>
    </source>
</reference>
<evidence type="ECO:0000313" key="1">
    <source>
        <dbReference type="EMBL" id="MFC5986359.1"/>
    </source>
</evidence>
<sequence>MIEMLASFQYIFMKGLRIIKKTVIVFLAVVMAVFTVSTSSGLALNKNDSNNVIENVEKFTNETYEIIGEDIVLTESVK</sequence>
<dbReference type="Proteomes" id="UP001596250">
    <property type="component" value="Unassembled WGS sequence"/>
</dbReference>